<dbReference type="Pfam" id="PF07859">
    <property type="entry name" value="Abhydrolase_3"/>
    <property type="match status" value="1"/>
</dbReference>
<dbReference type="EMBL" id="CAJVAP010000015">
    <property type="protein sequence ID" value="CAG7611966.1"/>
    <property type="molecule type" value="Genomic_DNA"/>
</dbReference>
<feature type="domain" description="Alpha/beta hydrolase fold-3" evidence="2">
    <location>
        <begin position="73"/>
        <end position="163"/>
    </location>
</feature>
<dbReference type="EC" id="3.5.1.-" evidence="3"/>
<dbReference type="PANTHER" id="PTHR48081">
    <property type="entry name" value="AB HYDROLASE SUPERFAMILY PROTEIN C4A8.06C"/>
    <property type="match status" value="1"/>
</dbReference>
<comment type="caution">
    <text evidence="3">The sequence shown here is derived from an EMBL/GenBank/DDBJ whole genome shotgun (WGS) entry which is preliminary data.</text>
</comment>
<dbReference type="Proteomes" id="UP000693892">
    <property type="component" value="Unassembled WGS sequence"/>
</dbReference>
<reference evidence="3" key="1">
    <citation type="submission" date="2021-06" db="EMBL/GenBank/DDBJ databases">
        <authorList>
            <person name="Criscuolo A."/>
        </authorList>
    </citation>
    <scope>NUCLEOTIDE SEQUENCE</scope>
    <source>
        <strain evidence="3">CIP111803</strain>
    </source>
</reference>
<dbReference type="GO" id="GO:0016787">
    <property type="term" value="F:hydrolase activity"/>
    <property type="evidence" value="ECO:0007669"/>
    <property type="project" value="UniProtKB-KW"/>
</dbReference>
<sequence>MALYRDFTSQEQIDEQYRIDVIETDFLESITRHADRGAATRDALPHRLGLRYGPTRDENLDFFPAARPGAPLFVFIHGGYWHAPNSSLDFSLVAAAPASAGIATAVVNYSLAPKVTIDEITRQNRAAIAWLVSNADELGIDASRIVVAGHSAGGQQVAQLMLTDWEGDYGLPADTIHAGVAISGLFDLEPFPYSWLAPRLLFTHETVVRESPLRHVRPVPGTLLLTYGAQETAEFARQTAEFFDAWQAAGNRGEVFQVEGAAHMRAFEGYGDPASDLWRRTAELFG</sequence>
<proteinExistence type="predicted"/>
<evidence type="ECO:0000259" key="2">
    <source>
        <dbReference type="Pfam" id="PF07859"/>
    </source>
</evidence>
<name>A0A916NH44_9MICO</name>
<dbReference type="InterPro" id="IPR013094">
    <property type="entry name" value="AB_hydrolase_3"/>
</dbReference>
<keyword evidence="1 3" id="KW-0378">Hydrolase</keyword>
<dbReference type="InterPro" id="IPR050300">
    <property type="entry name" value="GDXG_lipolytic_enzyme"/>
</dbReference>
<keyword evidence="4" id="KW-1185">Reference proteome</keyword>
<protein>
    <submittedName>
        <fullName evidence="3">N-octanoylanthranilate hydrolase AqdA1</fullName>
        <ecNumber evidence="3">3.5.1.-</ecNumber>
    </submittedName>
</protein>
<dbReference type="RefSeq" id="WP_218115112.1">
    <property type="nucleotide sequence ID" value="NZ_CAJVAP010000015.1"/>
</dbReference>
<organism evidence="3 4">
    <name type="scientific">Leucobacter soli</name>
    <dbReference type="NCBI Taxonomy" id="2812850"/>
    <lineage>
        <taxon>Bacteria</taxon>
        <taxon>Bacillati</taxon>
        <taxon>Actinomycetota</taxon>
        <taxon>Actinomycetes</taxon>
        <taxon>Micrococcales</taxon>
        <taxon>Microbacteriaceae</taxon>
        <taxon>Leucobacter</taxon>
    </lineage>
</organism>
<evidence type="ECO:0000256" key="1">
    <source>
        <dbReference type="ARBA" id="ARBA00022801"/>
    </source>
</evidence>
<accession>A0A916NH44</accession>
<gene>
    <name evidence="3" type="primary">aqdA1</name>
    <name evidence="3" type="ORF">LEUCIP111803_01508</name>
</gene>
<dbReference type="AlphaFoldDB" id="A0A916NH44"/>
<evidence type="ECO:0000313" key="4">
    <source>
        <dbReference type="Proteomes" id="UP000693892"/>
    </source>
</evidence>
<evidence type="ECO:0000313" key="3">
    <source>
        <dbReference type="EMBL" id="CAG7611966.1"/>
    </source>
</evidence>
<dbReference type="PANTHER" id="PTHR48081:SF33">
    <property type="entry name" value="KYNURENINE FORMAMIDASE"/>
    <property type="match status" value="1"/>
</dbReference>